<dbReference type="InterPro" id="IPR008630">
    <property type="entry name" value="Glyco_trans_34"/>
</dbReference>
<keyword evidence="4" id="KW-1133">Transmembrane helix</keyword>
<accession>A0A0D2A817</accession>
<dbReference type="PANTHER" id="PTHR31306">
    <property type="entry name" value="ALPHA-1,6-MANNOSYLTRANSFERASE MNN11-RELATED"/>
    <property type="match status" value="1"/>
</dbReference>
<dbReference type="Proteomes" id="UP000053342">
    <property type="component" value="Unassembled WGS sequence"/>
</dbReference>
<keyword evidence="6" id="KW-1185">Reference proteome</keyword>
<dbReference type="InterPro" id="IPR029044">
    <property type="entry name" value="Nucleotide-diphossugar_trans"/>
</dbReference>
<evidence type="ECO:0008006" key="7">
    <source>
        <dbReference type="Google" id="ProtNLM"/>
    </source>
</evidence>
<dbReference type="HOGENOM" id="CLU_039079_0_0_1"/>
<protein>
    <recommendedName>
        <fullName evidence="7">Galactosyl transferase GMA12/MNN10 family protein</fullName>
    </recommendedName>
</protein>
<keyword evidence="4" id="KW-0812">Transmembrane</keyword>
<dbReference type="AlphaFoldDB" id="A0A0D2A817"/>
<dbReference type="EMBL" id="KN847357">
    <property type="protein sequence ID" value="KIW36456.1"/>
    <property type="molecule type" value="Genomic_DNA"/>
</dbReference>
<evidence type="ECO:0000313" key="6">
    <source>
        <dbReference type="Proteomes" id="UP000053342"/>
    </source>
</evidence>
<dbReference type="SUPFAM" id="SSF53448">
    <property type="entry name" value="Nucleotide-diphospho-sugar transferases"/>
    <property type="match status" value="1"/>
</dbReference>
<sequence length="289" mass="33520">MTPKFLMTAAILSFNCVILMVNFGYFQFYGPHQTLTRLLPQLNASSSPRIGKCTVLYNRDSASYDKALRKHADHCNLHGYAFHLLHHTMLDDVWTKPAYVLSLILSELEKPTDDRLEWLMWVDADTVVMNALVPLSIFLPPAEEEEINFLVTSDFNGLNNGVFFTRVSVLSVELFSAIVSYRYYYPHEDLIFRDQSAMGKILNESKFSSKTKFVPQHWFNAYSTPTPEHSNDDGKIRYGGFLVHFAGTDNRENKMEQWLARADEESEQWMLPINNTFYKDEIPRFWTSQ</sequence>
<dbReference type="GO" id="GO:0016757">
    <property type="term" value="F:glycosyltransferase activity"/>
    <property type="evidence" value="ECO:0007669"/>
    <property type="project" value="UniProtKB-KW"/>
</dbReference>
<name>A0A0D2A817_9EURO</name>
<reference evidence="5 6" key="1">
    <citation type="submission" date="2015-01" db="EMBL/GenBank/DDBJ databases">
        <title>The Genome Sequence of Exophiala oligosperma CBS72588.</title>
        <authorList>
            <consortium name="The Broad Institute Genomics Platform"/>
            <person name="Cuomo C."/>
            <person name="de Hoog S."/>
            <person name="Gorbushina A."/>
            <person name="Stielow B."/>
            <person name="Teixiera M."/>
            <person name="Abouelleil A."/>
            <person name="Chapman S.B."/>
            <person name="Priest M."/>
            <person name="Young S.K."/>
            <person name="Wortman J."/>
            <person name="Nusbaum C."/>
            <person name="Birren B."/>
        </authorList>
    </citation>
    <scope>NUCLEOTIDE SEQUENCE [LARGE SCALE GENOMIC DNA]</scope>
    <source>
        <strain evidence="5 6">CBS 72588</strain>
    </source>
</reference>
<keyword evidence="3" id="KW-0808">Transferase</keyword>
<dbReference type="GeneID" id="27363385"/>
<evidence type="ECO:0000256" key="4">
    <source>
        <dbReference type="SAM" id="Phobius"/>
    </source>
</evidence>
<organism evidence="5 6">
    <name type="scientific">Exophiala oligosperma</name>
    <dbReference type="NCBI Taxonomy" id="215243"/>
    <lineage>
        <taxon>Eukaryota</taxon>
        <taxon>Fungi</taxon>
        <taxon>Dikarya</taxon>
        <taxon>Ascomycota</taxon>
        <taxon>Pezizomycotina</taxon>
        <taxon>Eurotiomycetes</taxon>
        <taxon>Chaetothyriomycetidae</taxon>
        <taxon>Chaetothyriales</taxon>
        <taxon>Herpotrichiellaceae</taxon>
        <taxon>Exophiala</taxon>
    </lineage>
</organism>
<evidence type="ECO:0000256" key="3">
    <source>
        <dbReference type="ARBA" id="ARBA00022679"/>
    </source>
</evidence>
<dbReference type="Pfam" id="PF05637">
    <property type="entry name" value="Glyco_transf_34"/>
    <property type="match status" value="1"/>
</dbReference>
<dbReference type="PANTHER" id="PTHR31306:SF8">
    <property type="entry name" value="GLYCOSYLTRANSFERASE FAMILY 34 PROTEIN"/>
    <property type="match status" value="1"/>
</dbReference>
<evidence type="ECO:0000313" key="5">
    <source>
        <dbReference type="EMBL" id="KIW36456.1"/>
    </source>
</evidence>
<comment type="similarity">
    <text evidence="1">Belongs to the glycosyltransferase 34 family.</text>
</comment>
<gene>
    <name evidence="5" type="ORF">PV06_11311</name>
</gene>
<keyword evidence="2" id="KW-0328">Glycosyltransferase</keyword>
<dbReference type="OrthoDB" id="4112623at2759"/>
<dbReference type="VEuPathDB" id="FungiDB:PV06_11311"/>
<evidence type="ECO:0000256" key="2">
    <source>
        <dbReference type="ARBA" id="ARBA00022676"/>
    </source>
</evidence>
<dbReference type="RefSeq" id="XP_016256672.1">
    <property type="nucleotide sequence ID" value="XM_016412958.1"/>
</dbReference>
<feature type="transmembrane region" description="Helical" evidence="4">
    <location>
        <begin position="6"/>
        <end position="28"/>
    </location>
</feature>
<dbReference type="Gene3D" id="3.90.550.10">
    <property type="entry name" value="Spore Coat Polysaccharide Biosynthesis Protein SpsA, Chain A"/>
    <property type="match status" value="1"/>
</dbReference>
<dbReference type="GO" id="GO:0000139">
    <property type="term" value="C:Golgi membrane"/>
    <property type="evidence" value="ECO:0007669"/>
    <property type="project" value="TreeGrafter"/>
</dbReference>
<dbReference type="GO" id="GO:0006487">
    <property type="term" value="P:protein N-linked glycosylation"/>
    <property type="evidence" value="ECO:0007669"/>
    <property type="project" value="TreeGrafter"/>
</dbReference>
<evidence type="ECO:0000256" key="1">
    <source>
        <dbReference type="ARBA" id="ARBA00005664"/>
    </source>
</evidence>
<proteinExistence type="inferred from homology"/>
<dbReference type="STRING" id="215243.A0A0D2A817"/>
<keyword evidence="4" id="KW-0472">Membrane</keyword>